<evidence type="ECO:0000313" key="5">
    <source>
        <dbReference type="EMBL" id="RLN77060.1"/>
    </source>
</evidence>
<protein>
    <recommendedName>
        <fullName evidence="3">BZIP domain-containing protein</fullName>
    </recommendedName>
</protein>
<evidence type="ECO:0000259" key="3">
    <source>
        <dbReference type="PROSITE" id="PS50217"/>
    </source>
</evidence>
<evidence type="ECO:0000313" key="7">
    <source>
        <dbReference type="Proteomes" id="UP000285883"/>
    </source>
</evidence>
<comment type="caution">
    <text evidence="5">The sequence shown here is derived from an EMBL/GenBank/DDBJ whole genome shotgun (WGS) entry which is preliminary data.</text>
</comment>
<evidence type="ECO:0000313" key="6">
    <source>
        <dbReference type="Proteomes" id="UP000285624"/>
    </source>
</evidence>
<gene>
    <name evidence="4" type="ORF">BBI17_007037</name>
    <name evidence="5" type="ORF">BBO99_00007047</name>
</gene>
<dbReference type="InterPro" id="IPR046347">
    <property type="entry name" value="bZIP_sf"/>
</dbReference>
<accession>A0A3R7JRC6</accession>
<dbReference type="CDD" id="cd14686">
    <property type="entry name" value="bZIP"/>
    <property type="match status" value="1"/>
</dbReference>
<evidence type="ECO:0000313" key="4">
    <source>
        <dbReference type="EMBL" id="RLN21154.1"/>
    </source>
</evidence>
<evidence type="ECO:0000256" key="1">
    <source>
        <dbReference type="SAM" id="Coils"/>
    </source>
</evidence>
<dbReference type="Proteomes" id="UP000285883">
    <property type="component" value="Unassembled WGS sequence"/>
</dbReference>
<dbReference type="Proteomes" id="UP000285624">
    <property type="component" value="Unassembled WGS sequence"/>
</dbReference>
<feature type="region of interest" description="Disordered" evidence="2">
    <location>
        <begin position="1"/>
        <end position="21"/>
    </location>
</feature>
<organism evidence="5 6">
    <name type="scientific">Phytophthora kernoviae</name>
    <dbReference type="NCBI Taxonomy" id="325452"/>
    <lineage>
        <taxon>Eukaryota</taxon>
        <taxon>Sar</taxon>
        <taxon>Stramenopiles</taxon>
        <taxon>Oomycota</taxon>
        <taxon>Peronosporomycetes</taxon>
        <taxon>Peronosporales</taxon>
        <taxon>Peronosporaceae</taxon>
        <taxon>Phytophthora</taxon>
    </lineage>
</organism>
<dbReference type="InterPro" id="IPR004827">
    <property type="entry name" value="bZIP"/>
</dbReference>
<sequence>MARIREPSPAQQEERRIRNREFMRKCRQRQRQELQKLTSTVKQLEEQYAELSRRPSTTQAQPKHDYTEAVAETKRLGAEKMLLRAMVQQNSEWMFLIQRALDFEASNLVTRRQSKQTPTVQLDTIDRIQATEEFGFHPLTEQDLAQTILDHKWEIHHVETKLLRSAELDRLTGKKAHRLQAFGWDVVQRVENSVMEFVFTKRFTGLNVRNIMLKTWNNDITLETFKKVKAETCRLQVLQKLNANAYTFVRDITSPSEISVFRSVFVHFLVEATKEFPVLSESGSDASNESLTGTGYVLGTQSVRTDHQLSFLKEHGSDEKMAWADLALTTEVYEVVDPSTGEMYQEVFWAGRTDYSTEEDAQRNAADTLQDLLRWEMHTVAPALTLLKNVVDGGGGPFHSTLMVDFNLTLDVQNLQQQVRDFSTLRDVLNTRTALRRHSPDGSLLQIVDKCLVAQLVGQEVEPPIGNTFYFNPEGKCCKYEFDVDFVEAFAGVVKDPKKLDLLR</sequence>
<dbReference type="SUPFAM" id="SSF57959">
    <property type="entry name" value="Leucine zipper domain"/>
    <property type="match status" value="1"/>
</dbReference>
<keyword evidence="6" id="KW-1185">Reference proteome</keyword>
<dbReference type="AlphaFoldDB" id="A0A3R7JRC6"/>
<feature type="domain" description="BZIP" evidence="3">
    <location>
        <begin position="9"/>
        <end position="54"/>
    </location>
</feature>
<name>A0A3R7JRC6_9STRA</name>
<dbReference type="PROSITE" id="PS50217">
    <property type="entry name" value="BZIP"/>
    <property type="match status" value="1"/>
</dbReference>
<proteinExistence type="predicted"/>
<dbReference type="EMBL" id="MBDN02000272">
    <property type="protein sequence ID" value="RLN77060.1"/>
    <property type="molecule type" value="Genomic_DNA"/>
</dbReference>
<evidence type="ECO:0000256" key="2">
    <source>
        <dbReference type="SAM" id="MobiDB-lite"/>
    </source>
</evidence>
<dbReference type="EMBL" id="MAYM02001275">
    <property type="protein sequence ID" value="RLN21154.1"/>
    <property type="molecule type" value="Genomic_DNA"/>
</dbReference>
<dbReference type="Pfam" id="PF07716">
    <property type="entry name" value="bZIP_2"/>
    <property type="match status" value="1"/>
</dbReference>
<dbReference type="GO" id="GO:0003700">
    <property type="term" value="F:DNA-binding transcription factor activity"/>
    <property type="evidence" value="ECO:0007669"/>
    <property type="project" value="InterPro"/>
</dbReference>
<reference evidence="6 7" key="1">
    <citation type="submission" date="2018-07" db="EMBL/GenBank/DDBJ databases">
        <title>Genome sequencing of oomycete isolates from Chile give support for New Zealand origin for Phytophthora kernoviae and make available the first Nothophytophthora sp. genome.</title>
        <authorList>
            <person name="Studholme D.J."/>
            <person name="Sanfuentes E."/>
            <person name="Panda P."/>
            <person name="Hill R."/>
            <person name="Sambles C."/>
            <person name="Grant M."/>
            <person name="Williams N.M."/>
            <person name="Mcdougal R.L."/>
        </authorList>
    </citation>
    <scope>NUCLEOTIDE SEQUENCE [LARGE SCALE GENOMIC DNA]</scope>
    <source>
        <strain evidence="4">Chile2</strain>
        <strain evidence="5">Chile4</strain>
    </source>
</reference>
<feature type="coiled-coil region" evidence="1">
    <location>
        <begin position="27"/>
        <end position="54"/>
    </location>
</feature>
<keyword evidence="1" id="KW-0175">Coiled coil</keyword>